<keyword evidence="4" id="KW-1185">Reference proteome</keyword>
<dbReference type="InterPro" id="IPR011006">
    <property type="entry name" value="CheY-like_superfamily"/>
</dbReference>
<evidence type="ECO:0000259" key="2">
    <source>
        <dbReference type="PROSITE" id="PS50110"/>
    </source>
</evidence>
<keyword evidence="1" id="KW-0597">Phosphoprotein</keyword>
<organism evidence="3 4">
    <name type="scientific">Thalassococcus profundi</name>
    <dbReference type="NCBI Taxonomy" id="2282382"/>
    <lineage>
        <taxon>Bacteria</taxon>
        <taxon>Pseudomonadati</taxon>
        <taxon>Pseudomonadota</taxon>
        <taxon>Alphaproteobacteria</taxon>
        <taxon>Rhodobacterales</taxon>
        <taxon>Roseobacteraceae</taxon>
        <taxon>Thalassococcus</taxon>
    </lineage>
</organism>
<dbReference type="Gene3D" id="3.40.50.2300">
    <property type="match status" value="1"/>
</dbReference>
<feature type="modified residue" description="4-aspartylphosphate" evidence="1">
    <location>
        <position position="68"/>
    </location>
</feature>
<evidence type="ECO:0000313" key="3">
    <source>
        <dbReference type="EMBL" id="RDD65495.1"/>
    </source>
</evidence>
<dbReference type="EMBL" id="QPMK01000012">
    <property type="protein sequence ID" value="RDD65495.1"/>
    <property type="molecule type" value="Genomic_DNA"/>
</dbReference>
<dbReference type="InterPro" id="IPR001789">
    <property type="entry name" value="Sig_transdc_resp-reg_receiver"/>
</dbReference>
<dbReference type="InterPro" id="IPR052893">
    <property type="entry name" value="TCS_response_regulator"/>
</dbReference>
<comment type="caution">
    <text evidence="3">The sequence shown here is derived from an EMBL/GenBank/DDBJ whole genome shotgun (WGS) entry which is preliminary data.</text>
</comment>
<gene>
    <name evidence="3" type="ORF">DU478_15125</name>
</gene>
<dbReference type="PANTHER" id="PTHR44520">
    <property type="entry name" value="RESPONSE REGULATOR RCP1-RELATED"/>
    <property type="match status" value="1"/>
</dbReference>
<dbReference type="Proteomes" id="UP000253977">
    <property type="component" value="Unassembled WGS sequence"/>
</dbReference>
<feature type="domain" description="Response regulatory" evidence="2">
    <location>
        <begin position="12"/>
        <end position="135"/>
    </location>
</feature>
<dbReference type="OrthoDB" id="9793549at2"/>
<dbReference type="RefSeq" id="WP_114511805.1">
    <property type="nucleotide sequence ID" value="NZ_QPMK01000012.1"/>
</dbReference>
<sequence length="158" mass="17540">MSVLAVEHPRLTVVLVEDDDADAKAMRRALSGSTAAGTVLRAVDGVAALDLLRGAHGPMPDRFLVLTDINMPRMDGLEFIRTLRADPDLHRAVVFLLTSSDTVEDREAAYDEHVAGYVLKQDHARFIELLNHYWTTVVLPEIRPGGDAHARPDHLDRR</sequence>
<proteinExistence type="predicted"/>
<dbReference type="PROSITE" id="PS50110">
    <property type="entry name" value="RESPONSE_REGULATORY"/>
    <property type="match status" value="1"/>
</dbReference>
<evidence type="ECO:0000313" key="4">
    <source>
        <dbReference type="Proteomes" id="UP000253977"/>
    </source>
</evidence>
<dbReference type="PANTHER" id="PTHR44520:SF2">
    <property type="entry name" value="RESPONSE REGULATOR RCP1"/>
    <property type="match status" value="1"/>
</dbReference>
<accession>A0A369TM25</accession>
<dbReference type="AlphaFoldDB" id="A0A369TM25"/>
<protein>
    <submittedName>
        <fullName evidence="3">Response regulator</fullName>
    </submittedName>
</protein>
<dbReference type="Pfam" id="PF00072">
    <property type="entry name" value="Response_reg"/>
    <property type="match status" value="1"/>
</dbReference>
<dbReference type="SUPFAM" id="SSF52172">
    <property type="entry name" value="CheY-like"/>
    <property type="match status" value="1"/>
</dbReference>
<dbReference type="SMART" id="SM00448">
    <property type="entry name" value="REC"/>
    <property type="match status" value="1"/>
</dbReference>
<dbReference type="GO" id="GO:0000160">
    <property type="term" value="P:phosphorelay signal transduction system"/>
    <property type="evidence" value="ECO:0007669"/>
    <property type="project" value="InterPro"/>
</dbReference>
<evidence type="ECO:0000256" key="1">
    <source>
        <dbReference type="PROSITE-ProRule" id="PRU00169"/>
    </source>
</evidence>
<name>A0A369TM25_9RHOB</name>
<dbReference type="CDD" id="cd17557">
    <property type="entry name" value="REC_Rcp-like"/>
    <property type="match status" value="1"/>
</dbReference>
<reference evidence="3 4" key="1">
    <citation type="submission" date="2018-07" db="EMBL/GenBank/DDBJ databases">
        <title>Thalassococcus profundi sp. nov., a marine bacterium isolated from deep seawater of Okinawa Trough.</title>
        <authorList>
            <person name="Yu M."/>
        </authorList>
    </citation>
    <scope>NUCLEOTIDE SEQUENCE [LARGE SCALE GENOMIC DNA]</scope>
    <source>
        <strain evidence="3 4">WRAS1</strain>
    </source>
</reference>